<protein>
    <submittedName>
        <fullName evidence="1">Uncharacterized protein</fullName>
    </submittedName>
</protein>
<reference evidence="1" key="1">
    <citation type="submission" date="2014-09" db="EMBL/GenBank/DDBJ databases">
        <authorList>
            <person name="Magalhaes I.L.F."/>
            <person name="Oliveira U."/>
            <person name="Santos F.R."/>
            <person name="Vidigal T.H.D.A."/>
            <person name="Brescovit A.D."/>
            <person name="Santos A.J."/>
        </authorList>
    </citation>
    <scope>NUCLEOTIDE SEQUENCE</scope>
    <source>
        <tissue evidence="1">Shoot tissue taken approximately 20 cm above the soil surface</tissue>
    </source>
</reference>
<proteinExistence type="predicted"/>
<organism evidence="1">
    <name type="scientific">Arundo donax</name>
    <name type="common">Giant reed</name>
    <name type="synonym">Donax arundinaceus</name>
    <dbReference type="NCBI Taxonomy" id="35708"/>
    <lineage>
        <taxon>Eukaryota</taxon>
        <taxon>Viridiplantae</taxon>
        <taxon>Streptophyta</taxon>
        <taxon>Embryophyta</taxon>
        <taxon>Tracheophyta</taxon>
        <taxon>Spermatophyta</taxon>
        <taxon>Magnoliopsida</taxon>
        <taxon>Liliopsida</taxon>
        <taxon>Poales</taxon>
        <taxon>Poaceae</taxon>
        <taxon>PACMAD clade</taxon>
        <taxon>Arundinoideae</taxon>
        <taxon>Arundineae</taxon>
        <taxon>Arundo</taxon>
    </lineage>
</organism>
<dbReference type="EMBL" id="GBRH01183334">
    <property type="protein sequence ID" value="JAE14562.1"/>
    <property type="molecule type" value="Transcribed_RNA"/>
</dbReference>
<accession>A0A0A9FQI8</accession>
<dbReference type="AlphaFoldDB" id="A0A0A9FQI8"/>
<name>A0A0A9FQI8_ARUDO</name>
<sequence>MHGARVSHTKQWHCISEQKCNRVNENNLATLLVCHCCCIANNIRKLNVCHRPCYNASCEK</sequence>
<evidence type="ECO:0000313" key="1">
    <source>
        <dbReference type="EMBL" id="JAE14562.1"/>
    </source>
</evidence>
<reference evidence="1" key="2">
    <citation type="journal article" date="2015" name="Data Brief">
        <title>Shoot transcriptome of the giant reed, Arundo donax.</title>
        <authorList>
            <person name="Barrero R.A."/>
            <person name="Guerrero F.D."/>
            <person name="Moolhuijzen P."/>
            <person name="Goolsby J.A."/>
            <person name="Tidwell J."/>
            <person name="Bellgard S.E."/>
            <person name="Bellgard M.I."/>
        </authorList>
    </citation>
    <scope>NUCLEOTIDE SEQUENCE</scope>
    <source>
        <tissue evidence="1">Shoot tissue taken approximately 20 cm above the soil surface</tissue>
    </source>
</reference>